<dbReference type="PIRSF" id="PIRSF035865">
    <property type="entry name" value="UCP035865"/>
    <property type="match status" value="1"/>
</dbReference>
<dbReference type="EMBL" id="JACIDW010000005">
    <property type="protein sequence ID" value="MBB3964583.1"/>
    <property type="molecule type" value="Genomic_DNA"/>
</dbReference>
<gene>
    <name evidence="1" type="ORF">GGQ67_002244</name>
</gene>
<accession>A0A7W6GAF9</accession>
<evidence type="ECO:0000313" key="2">
    <source>
        <dbReference type="Proteomes" id="UP000582090"/>
    </source>
</evidence>
<dbReference type="AlphaFoldDB" id="A0A7W6GAF9"/>
<comment type="caution">
    <text evidence="1">The sequence shown here is derived from an EMBL/GenBank/DDBJ whole genome shotgun (WGS) entry which is preliminary data.</text>
</comment>
<proteinExistence type="predicted"/>
<evidence type="ECO:0000313" key="1">
    <source>
        <dbReference type="EMBL" id="MBB3964583.1"/>
    </source>
</evidence>
<organism evidence="1 2">
    <name type="scientific">Rhizobium metallidurans</name>
    <dbReference type="NCBI Taxonomy" id="1265931"/>
    <lineage>
        <taxon>Bacteria</taxon>
        <taxon>Pseudomonadati</taxon>
        <taxon>Pseudomonadota</taxon>
        <taxon>Alphaproteobacteria</taxon>
        <taxon>Hyphomicrobiales</taxon>
        <taxon>Rhizobiaceae</taxon>
        <taxon>Rhizobium/Agrobacterium group</taxon>
        <taxon>Rhizobium</taxon>
    </lineage>
</organism>
<sequence>MIVEAFLRWVETAKTGDRARAASALGRAYLQSEMSREERKAAEMAMTFLLDDPSPKVRLAMAEAIAWSPDAPRAIVLSLAGDQAEIACHAITCSPLLSDTDLVDLAARGSAVTRMLIAARSSISRSVSAALAEIGGEEDVLCLLENEGAEIAPQALKRIAERLGDDCEVRNLLLDRPDLPADARQLLTQHVSDALINLPLAQAAIGAGRLQRVAREATEAAIVALAGEITPGEVADLVEHLRVSGRLTPSFLMHALCSGKVEFFAGAIVNLTGCDERRVRSILATGRMHAVRALYETAGLARDISVIFVEATLLWREASKSTSGTMLANVCGRLLQSFRGRNATHGAVQELLEMVEKLHVAEQRQSARGYAHMTALAAA</sequence>
<dbReference type="Pfam" id="PF10098">
    <property type="entry name" value="DUF2336"/>
    <property type="match status" value="1"/>
</dbReference>
<name>A0A7W6GAF9_9HYPH</name>
<protein>
    <submittedName>
        <fullName evidence="1">Uncharacterized protein (DUF2336 family)</fullName>
    </submittedName>
</protein>
<keyword evidence="2" id="KW-1185">Reference proteome</keyword>
<dbReference type="InterPro" id="IPR014598">
    <property type="entry name" value="UCP035865"/>
</dbReference>
<reference evidence="1 2" key="1">
    <citation type="submission" date="2020-08" db="EMBL/GenBank/DDBJ databases">
        <title>Genomic Encyclopedia of Type Strains, Phase IV (KMG-IV): sequencing the most valuable type-strain genomes for metagenomic binning, comparative biology and taxonomic classification.</title>
        <authorList>
            <person name="Goeker M."/>
        </authorList>
    </citation>
    <scope>NUCLEOTIDE SEQUENCE [LARGE SCALE GENOMIC DNA]</scope>
    <source>
        <strain evidence="1 2">DSM 26575</strain>
    </source>
</reference>
<dbReference type="Proteomes" id="UP000582090">
    <property type="component" value="Unassembled WGS sequence"/>
</dbReference>
<dbReference type="RefSeq" id="WP_183900216.1">
    <property type="nucleotide sequence ID" value="NZ_JACIDW010000005.1"/>
</dbReference>
<dbReference type="InterPro" id="IPR019285">
    <property type="entry name" value="DUF2336"/>
</dbReference>